<sequence length="90" mass="10324">MTTDGYSTRLRLDEPTRQRLEEVVASGQYRSNNAAIVDAINRLWEQVHDEILDAAYAAAVEDNPTYPYESEAERDAARRRRNARQRAVAE</sequence>
<reference evidence="2 3" key="1">
    <citation type="submission" date="2018-09" db="EMBL/GenBank/DDBJ databases">
        <title>Metagenome Assembled Genomes from an Advanced Water Purification Facility.</title>
        <authorList>
            <person name="Stamps B.W."/>
            <person name="Spear J.R."/>
        </authorList>
    </citation>
    <scope>NUCLEOTIDE SEQUENCE [LARGE SCALE GENOMIC DNA]</scope>
    <source>
        <strain evidence="2">Bin_29_2</strain>
    </source>
</reference>
<evidence type="ECO:0000313" key="3">
    <source>
        <dbReference type="Proteomes" id="UP000321797"/>
    </source>
</evidence>
<accession>A0A5C7XJ23</accession>
<feature type="region of interest" description="Disordered" evidence="1">
    <location>
        <begin position="67"/>
        <end position="90"/>
    </location>
</feature>
<evidence type="ECO:0000313" key="2">
    <source>
        <dbReference type="EMBL" id="TXI49396.1"/>
    </source>
</evidence>
<name>A0A5C7XJ23_9MYCO</name>
<comment type="caution">
    <text evidence="2">The sequence shown here is derived from an EMBL/GenBank/DDBJ whole genome shotgun (WGS) entry which is preliminary data.</text>
</comment>
<evidence type="ECO:0000256" key="1">
    <source>
        <dbReference type="SAM" id="MobiDB-lite"/>
    </source>
</evidence>
<dbReference type="AlphaFoldDB" id="A0A5C7XJ23"/>
<protein>
    <submittedName>
        <fullName evidence="2">Antitoxin</fullName>
    </submittedName>
</protein>
<organism evidence="2 3">
    <name type="scientific">Mycolicibacter arupensis</name>
    <dbReference type="NCBI Taxonomy" id="342002"/>
    <lineage>
        <taxon>Bacteria</taxon>
        <taxon>Bacillati</taxon>
        <taxon>Actinomycetota</taxon>
        <taxon>Actinomycetes</taxon>
        <taxon>Mycobacteriales</taxon>
        <taxon>Mycobacteriaceae</taxon>
        <taxon>Mycolicibacter</taxon>
    </lineage>
</organism>
<proteinExistence type="predicted"/>
<gene>
    <name evidence="2" type="ORF">E6Q54_22425</name>
</gene>
<dbReference type="EMBL" id="SSGD01000168">
    <property type="protein sequence ID" value="TXI49396.1"/>
    <property type="molecule type" value="Genomic_DNA"/>
</dbReference>
<dbReference type="RefSeq" id="WP_276763405.1">
    <property type="nucleotide sequence ID" value="NZ_SSGD01000168.1"/>
</dbReference>
<dbReference type="Proteomes" id="UP000321797">
    <property type="component" value="Unassembled WGS sequence"/>
</dbReference>